<dbReference type="Proteomes" id="UP000663877">
    <property type="component" value="Unassembled WGS sequence"/>
</dbReference>
<dbReference type="PROSITE" id="PS51186">
    <property type="entry name" value="GNAT"/>
    <property type="match status" value="1"/>
</dbReference>
<dbReference type="AlphaFoldDB" id="A0A814RBI1"/>
<dbReference type="PANTHER" id="PTHR42791">
    <property type="entry name" value="GNAT FAMILY ACETYLTRANSFERASE"/>
    <property type="match status" value="1"/>
</dbReference>
<evidence type="ECO:0000313" key="3">
    <source>
        <dbReference type="EMBL" id="CAF1449622.1"/>
    </source>
</evidence>
<dbReference type="EMBL" id="CAJNOM010000458">
    <property type="protein sequence ID" value="CAF1449622.1"/>
    <property type="molecule type" value="Genomic_DNA"/>
</dbReference>
<proteinExistence type="predicted"/>
<evidence type="ECO:0000259" key="1">
    <source>
        <dbReference type="PROSITE" id="PS51186"/>
    </source>
</evidence>
<evidence type="ECO:0000313" key="2">
    <source>
        <dbReference type="EMBL" id="CAF1131602.1"/>
    </source>
</evidence>
<accession>A0A814RBI1</accession>
<feature type="domain" description="N-acetyltransferase" evidence="1">
    <location>
        <begin position="8"/>
        <end position="221"/>
    </location>
</feature>
<gene>
    <name evidence="2" type="ORF">BJG266_LOCUS23033</name>
    <name evidence="3" type="ORF">QVE165_LOCUS40200</name>
</gene>
<evidence type="ECO:0000313" key="5">
    <source>
        <dbReference type="Proteomes" id="UP000663877"/>
    </source>
</evidence>
<dbReference type="Proteomes" id="UP000663832">
    <property type="component" value="Unassembled WGS sequence"/>
</dbReference>
<dbReference type="SUPFAM" id="SSF55729">
    <property type="entry name" value="Acyl-CoA N-acyltransferases (Nat)"/>
    <property type="match status" value="1"/>
</dbReference>
<dbReference type="Gene3D" id="3.40.630.30">
    <property type="match status" value="1"/>
</dbReference>
<dbReference type="InterPro" id="IPR000182">
    <property type="entry name" value="GNAT_dom"/>
</dbReference>
<dbReference type="InterPro" id="IPR016181">
    <property type="entry name" value="Acyl_CoA_acyltransferase"/>
</dbReference>
<reference evidence="2" key="1">
    <citation type="submission" date="2021-02" db="EMBL/GenBank/DDBJ databases">
        <authorList>
            <person name="Nowell W R."/>
        </authorList>
    </citation>
    <scope>NUCLEOTIDE SEQUENCE</scope>
</reference>
<sequence>MATTDSEVLIRRATINDAKGINSLLADSFSLSFPFYNYLLPKGQSNRELVFEYWHKEALVMNDIAYVSTINGKIVGASIGRYRPASFVPSDAENHELSPEQKILVGYDDYTPEQLEMIMTFLHNFDFCYADWARQAQQYLPSGTPYVYIRGMNVSEDHQKKGIGLRLLSMVLKEAKALGAATFLEASPAGTPLYLKAGAEKGGILVTKDREGNVIMEEFCMVWRNYDLI</sequence>
<dbReference type="InterPro" id="IPR052523">
    <property type="entry name" value="Trichothecene_AcTrans"/>
</dbReference>
<dbReference type="CDD" id="cd04301">
    <property type="entry name" value="NAT_SF"/>
    <property type="match status" value="1"/>
</dbReference>
<dbReference type="GO" id="GO:0016747">
    <property type="term" value="F:acyltransferase activity, transferring groups other than amino-acyl groups"/>
    <property type="evidence" value="ECO:0007669"/>
    <property type="project" value="InterPro"/>
</dbReference>
<dbReference type="PANTHER" id="PTHR42791:SF1">
    <property type="entry name" value="N-ACETYLTRANSFERASE DOMAIN-CONTAINING PROTEIN"/>
    <property type="match status" value="1"/>
</dbReference>
<dbReference type="Pfam" id="PF00583">
    <property type="entry name" value="Acetyltransf_1"/>
    <property type="match status" value="1"/>
</dbReference>
<protein>
    <recommendedName>
        <fullName evidence="1">N-acetyltransferase domain-containing protein</fullName>
    </recommendedName>
</protein>
<dbReference type="EMBL" id="CAJNOI010000149">
    <property type="protein sequence ID" value="CAF1131602.1"/>
    <property type="molecule type" value="Genomic_DNA"/>
</dbReference>
<organism evidence="2 5">
    <name type="scientific">Adineta steineri</name>
    <dbReference type="NCBI Taxonomy" id="433720"/>
    <lineage>
        <taxon>Eukaryota</taxon>
        <taxon>Metazoa</taxon>
        <taxon>Spiralia</taxon>
        <taxon>Gnathifera</taxon>
        <taxon>Rotifera</taxon>
        <taxon>Eurotatoria</taxon>
        <taxon>Bdelloidea</taxon>
        <taxon>Adinetida</taxon>
        <taxon>Adinetidae</taxon>
        <taxon>Adineta</taxon>
    </lineage>
</organism>
<dbReference type="OrthoDB" id="2115692at2759"/>
<keyword evidence="4" id="KW-1185">Reference proteome</keyword>
<comment type="caution">
    <text evidence="2">The sequence shown here is derived from an EMBL/GenBank/DDBJ whole genome shotgun (WGS) entry which is preliminary data.</text>
</comment>
<name>A0A814RBI1_9BILA</name>
<evidence type="ECO:0000313" key="4">
    <source>
        <dbReference type="Proteomes" id="UP000663832"/>
    </source>
</evidence>